<feature type="transmembrane region" description="Helical" evidence="2">
    <location>
        <begin position="113"/>
        <end position="141"/>
    </location>
</feature>
<feature type="compositionally biased region" description="Basic and acidic residues" evidence="1">
    <location>
        <begin position="1367"/>
        <end position="1382"/>
    </location>
</feature>
<feature type="compositionally biased region" description="Low complexity" evidence="1">
    <location>
        <begin position="1977"/>
        <end position="1987"/>
    </location>
</feature>
<feature type="region of interest" description="Disordered" evidence="1">
    <location>
        <begin position="3209"/>
        <end position="3230"/>
    </location>
</feature>
<proteinExistence type="predicted"/>
<feature type="compositionally biased region" description="Polar residues" evidence="1">
    <location>
        <begin position="2087"/>
        <end position="2096"/>
    </location>
</feature>
<evidence type="ECO:0000256" key="2">
    <source>
        <dbReference type="SAM" id="Phobius"/>
    </source>
</evidence>
<feature type="region of interest" description="Disordered" evidence="1">
    <location>
        <begin position="3333"/>
        <end position="3362"/>
    </location>
</feature>
<accession>A0A9W6SD80</accession>
<feature type="compositionally biased region" description="Gly residues" evidence="1">
    <location>
        <begin position="1073"/>
        <end position="1090"/>
    </location>
</feature>
<name>A0A9W6SD80_9ACTN</name>
<feature type="compositionally biased region" description="Gly residues" evidence="1">
    <location>
        <begin position="1948"/>
        <end position="1965"/>
    </location>
</feature>
<protein>
    <submittedName>
        <fullName evidence="3">Uncharacterized protein</fullName>
    </submittedName>
</protein>
<gene>
    <name evidence="3" type="ORF">Airi02_105830</name>
</gene>
<feature type="compositionally biased region" description="Basic and acidic residues" evidence="1">
    <location>
        <begin position="1391"/>
        <end position="1404"/>
    </location>
</feature>
<feature type="region of interest" description="Disordered" evidence="1">
    <location>
        <begin position="212"/>
        <end position="769"/>
    </location>
</feature>
<feature type="region of interest" description="Disordered" evidence="1">
    <location>
        <begin position="1753"/>
        <end position="1772"/>
    </location>
</feature>
<feature type="region of interest" description="Disordered" evidence="1">
    <location>
        <begin position="3120"/>
        <end position="3142"/>
    </location>
</feature>
<feature type="region of interest" description="Disordered" evidence="1">
    <location>
        <begin position="1894"/>
        <end position="1913"/>
    </location>
</feature>
<feature type="compositionally biased region" description="Basic and acidic residues" evidence="1">
    <location>
        <begin position="1055"/>
        <end position="1064"/>
    </location>
</feature>
<feature type="region of interest" description="Disordered" evidence="1">
    <location>
        <begin position="1942"/>
        <end position="2186"/>
    </location>
</feature>
<feature type="region of interest" description="Disordered" evidence="1">
    <location>
        <begin position="832"/>
        <end position="853"/>
    </location>
</feature>
<feature type="region of interest" description="Disordered" evidence="1">
    <location>
        <begin position="784"/>
        <end position="804"/>
    </location>
</feature>
<keyword evidence="2" id="KW-0812">Transmembrane</keyword>
<keyword evidence="2" id="KW-0472">Membrane</keyword>
<evidence type="ECO:0000313" key="3">
    <source>
        <dbReference type="EMBL" id="GLY92655.1"/>
    </source>
</evidence>
<feature type="compositionally biased region" description="Polar residues" evidence="1">
    <location>
        <begin position="664"/>
        <end position="673"/>
    </location>
</feature>
<feature type="compositionally biased region" description="Low complexity" evidence="1">
    <location>
        <begin position="420"/>
        <end position="454"/>
    </location>
</feature>
<feature type="compositionally biased region" description="Basic and acidic residues" evidence="1">
    <location>
        <begin position="2029"/>
        <end position="2044"/>
    </location>
</feature>
<feature type="region of interest" description="Disordered" evidence="1">
    <location>
        <begin position="1013"/>
        <end position="1425"/>
    </location>
</feature>
<feature type="compositionally biased region" description="Low complexity" evidence="1">
    <location>
        <begin position="647"/>
        <end position="660"/>
    </location>
</feature>
<feature type="compositionally biased region" description="Polar residues" evidence="1">
    <location>
        <begin position="1994"/>
        <end position="2017"/>
    </location>
</feature>
<feature type="compositionally biased region" description="Low complexity" evidence="1">
    <location>
        <begin position="1265"/>
        <end position="1276"/>
    </location>
</feature>
<evidence type="ECO:0000256" key="1">
    <source>
        <dbReference type="SAM" id="MobiDB-lite"/>
    </source>
</evidence>
<feature type="compositionally biased region" description="Polar residues" evidence="1">
    <location>
        <begin position="618"/>
        <end position="639"/>
    </location>
</feature>
<feature type="compositionally biased region" description="Low complexity" evidence="1">
    <location>
        <begin position="1407"/>
        <end position="1425"/>
    </location>
</feature>
<evidence type="ECO:0000313" key="4">
    <source>
        <dbReference type="Proteomes" id="UP001165074"/>
    </source>
</evidence>
<feature type="compositionally biased region" description="Basic and acidic residues" evidence="1">
    <location>
        <begin position="1137"/>
        <end position="1171"/>
    </location>
</feature>
<feature type="compositionally biased region" description="Basic and acidic residues" evidence="1">
    <location>
        <begin position="723"/>
        <end position="735"/>
    </location>
</feature>
<feature type="compositionally biased region" description="Basic and acidic residues" evidence="1">
    <location>
        <begin position="832"/>
        <end position="841"/>
    </location>
</feature>
<feature type="compositionally biased region" description="Polar residues" evidence="1">
    <location>
        <begin position="708"/>
        <end position="718"/>
    </location>
</feature>
<feature type="region of interest" description="Disordered" evidence="1">
    <location>
        <begin position="2652"/>
        <end position="2677"/>
    </location>
</feature>
<feature type="compositionally biased region" description="Low complexity" evidence="1">
    <location>
        <begin position="744"/>
        <end position="757"/>
    </location>
</feature>
<feature type="non-terminal residue" evidence="3">
    <location>
        <position position="3670"/>
    </location>
</feature>
<feature type="compositionally biased region" description="Low complexity" evidence="1">
    <location>
        <begin position="1188"/>
        <end position="1202"/>
    </location>
</feature>
<feature type="compositionally biased region" description="Basic and acidic residues" evidence="1">
    <location>
        <begin position="2117"/>
        <end position="2138"/>
    </location>
</feature>
<keyword evidence="4" id="KW-1185">Reference proteome</keyword>
<comment type="caution">
    <text evidence="3">The sequence shown here is derived from an EMBL/GenBank/DDBJ whole genome shotgun (WGS) entry which is preliminary data.</text>
</comment>
<dbReference type="Proteomes" id="UP001165074">
    <property type="component" value="Unassembled WGS sequence"/>
</dbReference>
<reference evidence="3" key="1">
    <citation type="submission" date="2023-03" db="EMBL/GenBank/DDBJ databases">
        <title>Actinoallomurus iriomotensis NBRC 103684.</title>
        <authorList>
            <person name="Ichikawa N."/>
            <person name="Sato H."/>
            <person name="Tonouchi N."/>
        </authorList>
    </citation>
    <scope>NUCLEOTIDE SEQUENCE</scope>
    <source>
        <strain evidence="3">NBRC 103684</strain>
    </source>
</reference>
<feature type="compositionally biased region" description="Low complexity" evidence="1">
    <location>
        <begin position="2140"/>
        <end position="2151"/>
    </location>
</feature>
<feature type="compositionally biased region" description="Low complexity" evidence="1">
    <location>
        <begin position="477"/>
        <end position="493"/>
    </location>
</feature>
<feature type="compositionally biased region" description="Basic and acidic residues" evidence="1">
    <location>
        <begin position="1242"/>
        <end position="1254"/>
    </location>
</feature>
<feature type="compositionally biased region" description="Polar residues" evidence="1">
    <location>
        <begin position="1212"/>
        <end position="1221"/>
    </location>
</feature>
<feature type="compositionally biased region" description="Polar residues" evidence="1">
    <location>
        <begin position="1039"/>
        <end position="1049"/>
    </location>
</feature>
<feature type="compositionally biased region" description="Polar residues" evidence="1">
    <location>
        <begin position="1351"/>
        <end position="1366"/>
    </location>
</feature>
<feature type="compositionally biased region" description="Low complexity" evidence="1">
    <location>
        <begin position="548"/>
        <end position="565"/>
    </location>
</feature>
<feature type="compositionally biased region" description="Basic and acidic residues" evidence="1">
    <location>
        <begin position="1024"/>
        <end position="1038"/>
    </location>
</feature>
<feature type="compositionally biased region" description="Polar residues" evidence="1">
    <location>
        <begin position="2066"/>
        <end position="2078"/>
    </location>
</feature>
<organism evidence="3 4">
    <name type="scientific">Actinoallomurus iriomotensis</name>
    <dbReference type="NCBI Taxonomy" id="478107"/>
    <lineage>
        <taxon>Bacteria</taxon>
        <taxon>Bacillati</taxon>
        <taxon>Actinomycetota</taxon>
        <taxon>Actinomycetes</taxon>
        <taxon>Streptosporangiales</taxon>
        <taxon>Thermomonosporaceae</taxon>
        <taxon>Actinoallomurus</taxon>
    </lineage>
</organism>
<dbReference type="EMBL" id="BSTK01000033">
    <property type="protein sequence ID" value="GLY92655.1"/>
    <property type="molecule type" value="Genomic_DNA"/>
</dbReference>
<feature type="compositionally biased region" description="Low complexity" evidence="1">
    <location>
        <begin position="1102"/>
        <end position="1112"/>
    </location>
</feature>
<sequence length="3670" mass="375989">MSGEWETNMDGWTDWTDYVGDLDLNAIIQLGNEWIRMGDALYAEERSNTNLVAVMGWRGGAYTVAQEAWHNHLSVVLQNSADAAWKMGEAINAYAQSIYDQAQKMAEDNNKNYLITIFSFFLSVVTAPVNFAIGAVLGMLVKVIGNLLTIALDVAVGAASTFIIDIASNALASAATHTGVDIDWKKEAENMGLGGAIAGGFGAAGAAGGRFGGSRGGADTPGTPNTPVPKAGPTPTAGTGAGGGRVSPNGDSGRPSFDGAGSGGAGAGSHVPPVVRPGDVSFGTGEGGDHASGTNSATGRTSDEVVTPTSSGPGARVNQPPPSTSSHPAPKGHPDSGSQSTGRGSGEDNGVVPPVVRSGAGDNSVVPPVVRSGAGDNSGAPPVVRSGGDNGAAPPVVSRPGSNSGRSGVESPAAEGVHGDGPSTTTGTSDHASASSGSASTSPGGKAPGKTTPGENAGPRGTSGDNASADSQGEHFAPTPADPAAIRPRADNPQATGAGGEHSTPPPRTGSHEADAGPANPPASKSTRNGHEQSGPASPARRAEDAAMARFAASKDAGGSAASPSEGQRGASAVGGGERNGPASSDGRSVGGAGREDGAAPPAKQRPSKSGVADGTAAGSSGRQGNQAPGGEHQTSSEPSPAERAGKAAMARNAASNDAGGPAASSSDGQRGTSAGGGGERNGPASDPAARGTGSSRTQEPAFAARRSQGTGKSSVPVTRQLFRRDSWTGEKHLVDIAAGRRLGGPPASARPADDAGAGAGGGGADGADRYRYYEVDPATGAVKETHLGPNDQVVNVKPVGGKVTPGNGFYSGKGGAALKPAGDSYERVAAHNSADGKWDVVDLPPKPTGFKNRNVTAHAKPAATSPRNKSHQVLRRGRNGIDLLTYPRRPENVPPPEGAKSDGYQYHELGDGGQDGWHDANPFGAGAPKVERIITAPGKRLDGKPVESSDPPAVLVRDQKTGLFEKIESFASGGEAQGERSYYRIGPDGKPQLVKVSGGEVDVVRVSPNDGKVTRTTLSVSGGKDKDTAKPYVDKDGTLTSSGSQEISPAQLRFDTDTGRVTHAEQSPAGSYGSGPRGGSDSPGGGGRGTATRSKTDGSRTQTQTGTVTFTEDGAAGRGATSSKQSEGSGAAKSAVKKDSFSGEGREAGPSSERPDGKEGADALDRKDPGPADGSGAGEQGSATRPGTDGSRTQTRSGTGRSTEDGAASRGVTSSKQSEGSGAVEKGPFSGEGRTVGSSSEHPDSGGRAEAFERLLGSKKSRFSPASGAKSPGAARPKAGEPAAGESKVGEPAAGESKVGEPAAGSGTGEPPAVSTPRPAQRVGDPGSGREGAQAAEDARDGSPVLPSRTGGSQTHTQSGASSPRSSEDPRAGEPAVEKDPSAGQSKVGEPTRRGTDAGREPALRTGGDSSSSTSGAPSLPLPGQGALVVGGRVLQADNVIVVPGESRRMNPAEFVDWLRNQRGYEPRMHVFLLARDAHTFAPDVASILGAPVTAPWGDFVISPSGALTAGRIVRAPDGTRRLITEYYDGWHTYGPDGQSTEFGRVLPNSEGIRDRVVTALADTGRPVAVWRPPVKAEAGNPVARQVFRTDSVTGDTDLVDIAAGRRLGGPPEGKLPRQLRTFDDASTGAGGGGVDAVDRYRYYEVDPATGAVKEVHLGPNDQVVNVKPVGGKVTPGSGFYSGKGGAALKPAGDSYERVAAHNSADGKWDVVDLPPKPTGFKNRNVTAHAKPAATSPRNKSYQVLRRDGSGNIDLLTYPRRPADVPPPDGAKGDGNQYHELGRDGVQVGWHQAHLFGAGAPKVERIITGPGKRLDGRPTGRSDPDAVLVRDQRTGLYEKIRSFASGGVAGEPGERSYYRIGPDGTPKPIKISGGKVDAVRVSPNDGKVTRTTFSVSGGKDKDTAKPYVNKDGSLTLSGPSEFSAGELRFDTDTGRVTLREQESAGFRDGGFAGDSGGPGGGGKGTATRPKTDGSRTQTQTGTVTFTEDGVTSRGATSSKQSEGSGAATSAVKQDPSSGEGREAGPSLERPDGKEGADAFDRDNPGPADGSGAGEQGSVARPGTDGSRTQTRSGTGISTEDGAASRGVTSSKQSEGSGAVEKGPFSGEGRTVGSSSEHPDSGGRAEAFERLLGSKESRFSPASGAKSPGAARPKAGEPAAGESKVGEPAAGSGTGEPPAVSTPRPVDALRQARTELEALPEERRTQAMRDADILLRHIVGRAPAEEPGGLMGTPLGRARVLVAAEIARSGRAAGHRAAEWLARDPAVRDPAGGRSLPVLRLRWEDVVGLSRARLDGLPEDRRAQVLAQADGLLGDLVGRVPSQEPGGMLGSPLGRARVLVAAELAVAGRAEGESLAGRLARDPAVRGPAPAPPVLRLGPGAAVDRAQARLDRLPEDRRAQVLAEADAVVGDLTGLPRPPREDEEYVTPEARLRTLVAAEIAESGRAAGEALAHRMAPRMDTLTVPFQPDLRVFADHNRIEVARSTLTTIRNDSEQRYAQLLGEARLIVQELAGAFPSQTALRGQARLLTATMSLVAAEIPWAGYAAARRLAADVLGIPRVLRPRAATRLVRSLANAARHDPDRARQTLNLLSEGRLGGLFEETDHIVRTAIANPASGPARARAPREWRLLIAAEIARSGSVAGERLARGLVADTPLPAPPRQGFKSGEPATSQPADGGLEQRIDAAVAGAVVWAGQADQGRPEGPVVAAGESGEWRSRYCWLFLTELARGLSATLPDPVAALHGPRFTAWEQVTGVLAGADPGTSVYVALGNFELLGHGIWIAHLGGRRLMLIDPDQNAANGYTSIVDTGEEERVLAYLTGVSDASDRLGAGKIGSREGLPLIDAHAHFKASNGEDIDLLSPAGPESGSAALAVTDHTPRSGIGMPRRARDDAERWNGVVQAVTATAWQGLEASKTAEKWGQSGGSVTEAAKAAVNDQKQLTAHGLVRHGDRVFLAGYAPAGPAPAPRTARDDEERWNRVVQAVTATAGQGLIVSKAAEKWGKSGGSVTEAAKAAVNDQKQLTAHGLVRHGDRVFLAGYAPAGPAPAPRTARDDEERWNRVVQAVTATAGRGLIVSKAAEKWGQSRGMGTTDEAKAAVNDQEQLTAHGLERRGKRVFLAGYAPAGPAPAPRAPRAPRARDDAERWNRVVQAVTATAGQGLEASKAAEKWGKSSGKGATDAAKAAVNDQEQLTAHGLERRGDRVFLAEDDTAYDGPAPGPGYDGPAPGPAYPASPGHPQFVVDDSVPEAPAADPFFGYSGYPGDFEDPGVFFVAGGVSESMAAGLRASIADRQDQIAADLGKGSGGAVDPVALRAVYDRDPQLRVLRDALASWTGGPHATQTGTDGGLEQRIDGTGTGAADVSAEPDAEAAVAGAGQGEVRVSFERLEQAVGKGTAVGVAAMRSEAGSAGPVPGPQMGQYCLAVIEHIIGALYGPVITTGPTRQVVGGITSGLTRDDGQIEAGQDARRRFGLPAAAWGRFNDWRTVIEAIRGSEPGTAMVVVNEQPGTDNALDLRHVVAFVHTEDGVFLINPTTPGQATTITPLDVATAPPDRLAEPATLLTTVLGPPINSRVLSIDAGRRVITPDPDWASLRESDSTALAMLDPANPRIGMPKRKRAGGTAWMPSVGLQARVPAGDQPSEEVLNDAAREAHKGKASGAVFETVVKTVWDV</sequence>
<keyword evidence="2" id="KW-1133">Transmembrane helix</keyword>
<feature type="region of interest" description="Disordered" evidence="1">
    <location>
        <begin position="1605"/>
        <end position="1629"/>
    </location>
</feature>